<dbReference type="OrthoDB" id="7318948at2759"/>
<dbReference type="InterPro" id="IPR019775">
    <property type="entry name" value="WD40_repeat_CS"/>
</dbReference>
<evidence type="ECO:0000256" key="3">
    <source>
        <dbReference type="ARBA" id="ARBA00022737"/>
    </source>
</evidence>
<comment type="similarity">
    <text evidence="1">Belongs to the WD repeat ESC family.</text>
</comment>
<dbReference type="InterPro" id="IPR051243">
    <property type="entry name" value="PcG_WD-repeat"/>
</dbReference>
<dbReference type="InterPro" id="IPR020472">
    <property type="entry name" value="WD40_PAC1"/>
</dbReference>
<keyword evidence="5" id="KW-0804">Transcription</keyword>
<feature type="repeat" description="WD" evidence="6">
    <location>
        <begin position="308"/>
        <end position="336"/>
    </location>
</feature>
<reference evidence="7 9" key="2">
    <citation type="submission" date="2018-11" db="EMBL/GenBank/DDBJ databases">
        <authorList>
            <consortium name="Pathogen Informatics"/>
        </authorList>
    </citation>
    <scope>NUCLEOTIDE SEQUENCE [LARGE SCALE GENOMIC DNA]</scope>
</reference>
<dbReference type="SMART" id="SM00320">
    <property type="entry name" value="WD40"/>
    <property type="match status" value="7"/>
</dbReference>
<dbReference type="InterPro" id="IPR036322">
    <property type="entry name" value="WD40_repeat_dom_sf"/>
</dbReference>
<dbReference type="PANTHER" id="PTHR10253">
    <property type="entry name" value="POLYCOMB PROTEIN"/>
    <property type="match status" value="1"/>
</dbReference>
<evidence type="ECO:0000313" key="8">
    <source>
        <dbReference type="Proteomes" id="UP000038040"/>
    </source>
</evidence>
<dbReference type="SUPFAM" id="SSF50978">
    <property type="entry name" value="WD40 repeat-like"/>
    <property type="match status" value="1"/>
</dbReference>
<evidence type="ECO:0000313" key="9">
    <source>
        <dbReference type="Proteomes" id="UP000274756"/>
    </source>
</evidence>
<dbReference type="PROSITE" id="PS50294">
    <property type="entry name" value="WD_REPEATS_REGION"/>
    <property type="match status" value="1"/>
</dbReference>
<evidence type="ECO:0000256" key="6">
    <source>
        <dbReference type="PROSITE-ProRule" id="PRU00221"/>
    </source>
</evidence>
<dbReference type="Proteomes" id="UP000038040">
    <property type="component" value="Unplaced"/>
</dbReference>
<dbReference type="Pfam" id="PF00400">
    <property type="entry name" value="WD40"/>
    <property type="match status" value="3"/>
</dbReference>
<keyword evidence="3" id="KW-0677">Repeat</keyword>
<dbReference type="PROSITE" id="PS50082">
    <property type="entry name" value="WD_REPEATS_2"/>
    <property type="match status" value="2"/>
</dbReference>
<name>A0A158Q4J0_DRAME</name>
<evidence type="ECO:0000256" key="2">
    <source>
        <dbReference type="ARBA" id="ARBA00022574"/>
    </source>
</evidence>
<dbReference type="Gene3D" id="2.130.10.10">
    <property type="entry name" value="YVTN repeat-like/Quinoprotein amine dehydrogenase"/>
    <property type="match status" value="1"/>
</dbReference>
<sequence length="377" mass="41974">MSGHKAINSTKLSFKYLSTVFECHRKTIYGVSFNPYVTENPHFATVAENRVSVYCVPKGSPSIKLLRSFQDPVKEEAFFTVSWAYDIDSDAHVVVAGGAQGVIRVIDVAAENVINTLVGHGDAVNDVQVCPNDSMIIASASKDFTARIWNIRNSACLAILGGVDGHLDQVISVVRFNFLDFDASCEFLASSSMDHTIKLWHIGPGSGVDRMIEQSNCDLKLVDNPAEIHYPRCSTRDIHTNYVDCVRIFHQLIFSKSTEDEIILWKFGDLHDKLYGQGNKVKTENGVFQFCRLILPNSNMWFIKFEIDPKGRFIACGTQNGDIHVWDLKNGSLPSEHSTVVIRPKDVWCTIRQLAVSPNGEHLIAVADDGSISRFSC</sequence>
<dbReference type="STRING" id="318479.A0A158Q4J0"/>
<feature type="repeat" description="WD" evidence="6">
    <location>
        <begin position="117"/>
        <end position="159"/>
    </location>
</feature>
<keyword evidence="2 6" id="KW-0853">WD repeat</keyword>
<gene>
    <name evidence="7" type="ORF">DME_LOCUS8769</name>
</gene>
<dbReference type="EMBL" id="UYYG01001172">
    <property type="protein sequence ID" value="VDN58796.1"/>
    <property type="molecule type" value="Genomic_DNA"/>
</dbReference>
<evidence type="ECO:0000256" key="1">
    <source>
        <dbReference type="ARBA" id="ARBA00008075"/>
    </source>
</evidence>
<reference evidence="10" key="1">
    <citation type="submission" date="2016-04" db="UniProtKB">
        <authorList>
            <consortium name="WormBaseParasite"/>
        </authorList>
    </citation>
    <scope>IDENTIFICATION</scope>
</reference>
<evidence type="ECO:0000256" key="5">
    <source>
        <dbReference type="ARBA" id="ARBA00023163"/>
    </source>
</evidence>
<organism evidence="8 10">
    <name type="scientific">Dracunculus medinensis</name>
    <name type="common">Guinea worm</name>
    <dbReference type="NCBI Taxonomy" id="318479"/>
    <lineage>
        <taxon>Eukaryota</taxon>
        <taxon>Metazoa</taxon>
        <taxon>Ecdysozoa</taxon>
        <taxon>Nematoda</taxon>
        <taxon>Chromadorea</taxon>
        <taxon>Rhabditida</taxon>
        <taxon>Spirurina</taxon>
        <taxon>Dracunculoidea</taxon>
        <taxon>Dracunculidae</taxon>
        <taxon>Dracunculus</taxon>
    </lineage>
</organism>
<evidence type="ECO:0000256" key="4">
    <source>
        <dbReference type="ARBA" id="ARBA00023015"/>
    </source>
</evidence>
<dbReference type="WBParaSite" id="DME_0000497001-mRNA-1">
    <property type="protein sequence ID" value="DME_0000497001-mRNA-1"/>
    <property type="gene ID" value="DME_0000497001"/>
</dbReference>
<evidence type="ECO:0000313" key="7">
    <source>
        <dbReference type="EMBL" id="VDN58796.1"/>
    </source>
</evidence>
<dbReference type="AlphaFoldDB" id="A0A158Q4J0"/>
<evidence type="ECO:0000313" key="10">
    <source>
        <dbReference type="WBParaSite" id="DME_0000497001-mRNA-1"/>
    </source>
</evidence>
<dbReference type="InterPro" id="IPR001680">
    <property type="entry name" value="WD40_rpt"/>
</dbReference>
<keyword evidence="4" id="KW-0805">Transcription regulation</keyword>
<dbReference type="InterPro" id="IPR015943">
    <property type="entry name" value="WD40/YVTN_repeat-like_dom_sf"/>
</dbReference>
<proteinExistence type="inferred from homology"/>
<dbReference type="Proteomes" id="UP000274756">
    <property type="component" value="Unassembled WGS sequence"/>
</dbReference>
<accession>A0A158Q4J0</accession>
<keyword evidence="9" id="KW-1185">Reference proteome</keyword>
<dbReference type="PROSITE" id="PS00678">
    <property type="entry name" value="WD_REPEATS_1"/>
    <property type="match status" value="1"/>
</dbReference>
<protein>
    <submittedName>
        <fullName evidence="10">WD_REPEATS_REGION domain-containing protein</fullName>
    </submittedName>
</protein>
<dbReference type="PRINTS" id="PR00320">
    <property type="entry name" value="GPROTEINBRPT"/>
</dbReference>